<keyword evidence="1" id="KW-0472">Membrane</keyword>
<dbReference type="AlphaFoldDB" id="A0A1X7NL93"/>
<dbReference type="STRING" id="1073423.SAMN04488700_2159"/>
<evidence type="ECO:0000313" key="3">
    <source>
        <dbReference type="Proteomes" id="UP000193435"/>
    </source>
</evidence>
<accession>A0A1X7NL93</accession>
<dbReference type="RefSeq" id="WP_159446083.1">
    <property type="nucleotide sequence ID" value="NZ_FOAH01000009.1"/>
</dbReference>
<organism evidence="2 3">
    <name type="scientific">Carnobacterium iners</name>
    <dbReference type="NCBI Taxonomy" id="1073423"/>
    <lineage>
        <taxon>Bacteria</taxon>
        <taxon>Bacillati</taxon>
        <taxon>Bacillota</taxon>
        <taxon>Bacilli</taxon>
        <taxon>Lactobacillales</taxon>
        <taxon>Carnobacteriaceae</taxon>
        <taxon>Carnobacterium</taxon>
    </lineage>
</organism>
<protein>
    <submittedName>
        <fullName evidence="2">Uncharacterized protein</fullName>
    </submittedName>
</protein>
<evidence type="ECO:0000313" key="2">
    <source>
        <dbReference type="EMBL" id="SMH38641.1"/>
    </source>
</evidence>
<keyword evidence="1" id="KW-0812">Transmembrane</keyword>
<sequence>MSKEQMEEIIIAGTNEVTYLFTFLSMLKLTAASILFYELLSSEENKLQVLQYASSF</sequence>
<name>A0A1X7NL93_9LACT</name>
<gene>
    <name evidence="2" type="ORF">SAMN04488700_2159</name>
</gene>
<dbReference type="Proteomes" id="UP000193435">
    <property type="component" value="Unassembled WGS sequence"/>
</dbReference>
<keyword evidence="3" id="KW-1185">Reference proteome</keyword>
<keyword evidence="1" id="KW-1133">Transmembrane helix</keyword>
<evidence type="ECO:0000256" key="1">
    <source>
        <dbReference type="SAM" id="Phobius"/>
    </source>
</evidence>
<reference evidence="2 3" key="1">
    <citation type="submission" date="2017-04" db="EMBL/GenBank/DDBJ databases">
        <authorList>
            <person name="Afonso C.L."/>
            <person name="Miller P.J."/>
            <person name="Scott M.A."/>
            <person name="Spackman E."/>
            <person name="Goraichik I."/>
            <person name="Dimitrov K.M."/>
            <person name="Suarez D.L."/>
            <person name="Swayne D.E."/>
        </authorList>
    </citation>
    <scope>NUCLEOTIDE SEQUENCE [LARGE SCALE GENOMIC DNA]</scope>
    <source>
        <strain evidence="2 3">LMG26642</strain>
    </source>
</reference>
<feature type="transmembrane region" description="Helical" evidence="1">
    <location>
        <begin position="20"/>
        <end position="40"/>
    </location>
</feature>
<proteinExistence type="predicted"/>
<dbReference type="EMBL" id="FXBJ01000002">
    <property type="protein sequence ID" value="SMH38641.1"/>
    <property type="molecule type" value="Genomic_DNA"/>
</dbReference>